<accession>A0AAW2TZJ0</accession>
<feature type="domain" description="C2 NT-type" evidence="2">
    <location>
        <begin position="92"/>
        <end position="240"/>
    </location>
</feature>
<dbReference type="InterPro" id="IPR019448">
    <property type="entry name" value="NT-C2"/>
</dbReference>
<dbReference type="PANTHER" id="PTHR33414">
    <property type="entry name" value="PROTEIN PLASTID MOVEMENT IMPAIRED 1-RELATED 1"/>
    <property type="match status" value="1"/>
</dbReference>
<feature type="region of interest" description="Disordered" evidence="1">
    <location>
        <begin position="1"/>
        <end position="20"/>
    </location>
</feature>
<dbReference type="Pfam" id="PF10358">
    <property type="entry name" value="NT-C2"/>
    <property type="match status" value="1"/>
</dbReference>
<feature type="compositionally biased region" description="Polar residues" evidence="1">
    <location>
        <begin position="1162"/>
        <end position="1190"/>
    </location>
</feature>
<feature type="compositionally biased region" description="Basic and acidic residues" evidence="1">
    <location>
        <begin position="56"/>
        <end position="78"/>
    </location>
</feature>
<dbReference type="PANTHER" id="PTHR33414:SF1">
    <property type="entry name" value="PROTEIN PLASTID MOVEMENT IMPAIRED 1-RELATED 1"/>
    <property type="match status" value="1"/>
</dbReference>
<dbReference type="InterPro" id="IPR048972">
    <property type="entry name" value="PMI1_PMIR1-2_C"/>
</dbReference>
<reference evidence="3" key="1">
    <citation type="submission" date="2020-06" db="EMBL/GenBank/DDBJ databases">
        <authorList>
            <person name="Li T."/>
            <person name="Hu X."/>
            <person name="Zhang T."/>
            <person name="Song X."/>
            <person name="Zhang H."/>
            <person name="Dai N."/>
            <person name="Sheng W."/>
            <person name="Hou X."/>
            <person name="Wei L."/>
        </authorList>
    </citation>
    <scope>NUCLEOTIDE SEQUENCE</scope>
    <source>
        <strain evidence="3">KEN1</strain>
        <tissue evidence="3">Leaf</tissue>
    </source>
</reference>
<feature type="region of interest" description="Disordered" evidence="1">
    <location>
        <begin position="841"/>
        <end position="868"/>
    </location>
</feature>
<reference evidence="3" key="2">
    <citation type="journal article" date="2024" name="Plant">
        <title>Genomic evolution and insights into agronomic trait innovations of Sesamum species.</title>
        <authorList>
            <person name="Miao H."/>
            <person name="Wang L."/>
            <person name="Qu L."/>
            <person name="Liu H."/>
            <person name="Sun Y."/>
            <person name="Le M."/>
            <person name="Wang Q."/>
            <person name="Wei S."/>
            <person name="Zheng Y."/>
            <person name="Lin W."/>
            <person name="Duan Y."/>
            <person name="Cao H."/>
            <person name="Xiong S."/>
            <person name="Wang X."/>
            <person name="Wei L."/>
            <person name="Li C."/>
            <person name="Ma Q."/>
            <person name="Ju M."/>
            <person name="Zhao R."/>
            <person name="Li G."/>
            <person name="Mu C."/>
            <person name="Tian Q."/>
            <person name="Mei H."/>
            <person name="Zhang T."/>
            <person name="Gao T."/>
            <person name="Zhang H."/>
        </authorList>
    </citation>
    <scope>NUCLEOTIDE SEQUENCE</scope>
    <source>
        <strain evidence="3">KEN1</strain>
    </source>
</reference>
<protein>
    <submittedName>
        <fullName evidence="3">Protein PLASTID MOVEMENT IMPAIRED 1-RELATED 1</fullName>
    </submittedName>
</protein>
<feature type="region of interest" description="Disordered" evidence="1">
    <location>
        <begin position="332"/>
        <end position="352"/>
    </location>
</feature>
<feature type="compositionally biased region" description="Polar residues" evidence="1">
    <location>
        <begin position="1127"/>
        <end position="1136"/>
    </location>
</feature>
<dbReference type="InterPro" id="IPR039614">
    <property type="entry name" value="PMI1-like"/>
</dbReference>
<evidence type="ECO:0000313" key="3">
    <source>
        <dbReference type="EMBL" id="KAL0410451.1"/>
    </source>
</evidence>
<dbReference type="EMBL" id="JACGWN010000013">
    <property type="protein sequence ID" value="KAL0410451.1"/>
    <property type="molecule type" value="Genomic_DNA"/>
</dbReference>
<feature type="region of interest" description="Disordered" evidence="1">
    <location>
        <begin position="42"/>
        <end position="78"/>
    </location>
</feature>
<feature type="compositionally biased region" description="Low complexity" evidence="1">
    <location>
        <begin position="42"/>
        <end position="54"/>
    </location>
</feature>
<organism evidence="3">
    <name type="scientific">Sesamum latifolium</name>
    <dbReference type="NCBI Taxonomy" id="2727402"/>
    <lineage>
        <taxon>Eukaryota</taxon>
        <taxon>Viridiplantae</taxon>
        <taxon>Streptophyta</taxon>
        <taxon>Embryophyta</taxon>
        <taxon>Tracheophyta</taxon>
        <taxon>Spermatophyta</taxon>
        <taxon>Magnoliopsida</taxon>
        <taxon>eudicotyledons</taxon>
        <taxon>Gunneridae</taxon>
        <taxon>Pentapetalae</taxon>
        <taxon>asterids</taxon>
        <taxon>lamiids</taxon>
        <taxon>Lamiales</taxon>
        <taxon>Pedaliaceae</taxon>
        <taxon>Sesamum</taxon>
    </lineage>
</organism>
<comment type="caution">
    <text evidence="3">The sequence shown here is derived from an EMBL/GenBank/DDBJ whole genome shotgun (WGS) entry which is preliminary data.</text>
</comment>
<dbReference type="Pfam" id="PF21745">
    <property type="entry name" value="PMI1_PMIR1-2_C"/>
    <property type="match status" value="1"/>
</dbReference>
<dbReference type="PROSITE" id="PS51840">
    <property type="entry name" value="C2_NT"/>
    <property type="match status" value="1"/>
</dbReference>
<dbReference type="AlphaFoldDB" id="A0AAW2TZJ0"/>
<gene>
    <name evidence="3" type="ORF">Slati_3634800</name>
</gene>
<feature type="region of interest" description="Disordered" evidence="1">
    <location>
        <begin position="1114"/>
        <end position="1190"/>
    </location>
</feature>
<name>A0AAW2TZJ0_9LAMI</name>
<evidence type="ECO:0000256" key="1">
    <source>
        <dbReference type="SAM" id="MobiDB-lite"/>
    </source>
</evidence>
<evidence type="ECO:0000259" key="2">
    <source>
        <dbReference type="PROSITE" id="PS51840"/>
    </source>
</evidence>
<proteinExistence type="predicted"/>
<sequence length="1190" mass="131394">MLSRADSKKKAGGVSGNGKFLSDLETISKAFYVDNTVGRLASSTASSRSKSVVKPHLPEPKVKPKDHKNNTKDSFDKDKKSSIWSWKGLKSLTHVRNRRFNCCFSLLVQSVEGLPAFFDDVCLVVHWKRRDGEQMTRPVRVSQGVAEFEEQLTHSCSVYGSRSGPHHSVKYEAKHFLLFVSVYDAPELDLGKHRIDLTRLLPLTLEELEEQKSSGKWTTSFKLSGKARGATMNVSFGYEVVTENSSTELSRNRTVPEILSSLQNSARTAKIMGPSDQMDELSIHRAGSLPARSSALNQSAEDIKDLHEVLPISRSELRDSVNILYQKLDEEASSSSVENKLEADALSTRTNRHDKLENDTLSSATDPTKADLFTLPDADEKICGPECDMTEFSDPHKADLFTLPDAREQICEPECQMTEFSDPHKADLFTLPDADEQICGPECEVTEFSVADEGIEELTKEHLKKEDESSKIAQGSGIAIEVALDEESPAHTSAVEVVPQNDEQSHSNCKEKENDMFSKESLMKELEVALSCTSDLVNEGLDSQEDGADALDLENYLEVDSDHRDSRKGKSLSLDDVADSVANDFLEMLGIEHSPFGLSSESEPESPRERLLRQFEKDVLSNGGLLNFDIYDDPVELVSDSPMGSVWEPISEEFHRSSMFEGVGERSTIEADAFRTKTRASRMEDLETEALMHEWGLNEKVFLNSPPSSSGGFGSPIDLPPEDPQQLPPLAEGLGPFVQTKDGGFMRSMNPALFKNAKSGGSLIMQVSNPVVVPAEMGSSVMDILQGLASVGIEKLSMQANRLMPLEDVTGKTVQQIAWEGAQSLEAPERQDLLQQESEIRQNFPTEQKSVKDIHTAPRSNKFDSSSLSSDTEYVSLEDLAPLAMDKIEALSIEGLRIQSGMSDEDAPSNISTQSIGEFSALKGKTADVVGSIGLDGTCGLQLMDIKDNGEEVDGLMGLSLTLDEWMKLDSGEIADDDLVSERTSKILAAHHATSLDQFRGRSKGEKRRSRSRKYGLLGNNFTVALMVQLRDPLRNYEPVGTPMLALIQVERVFIPPKPKIYGTVSLLRNSNEDEEVPKCSKKENIIEKSKEDEIHEEELIPQYKITEVRVAGPKTEPEPGKKKLWGSTNQQQSGSRWLLANGMGKKNKHPLMKSKAVAKSSDPSAAPMTTTVQPRNTLWSISNRGKNRG</sequence>